<sequence>MKLFFFNFILKMSIKYKTIHKNKLPKFLDNSKILLFDVDNYTKIPKDFYIKSLDVKDIKEFKKVFNAVTYFNLKYPSSLTEYQNNNVFEVIEFLEILNNKNADEQLKILKAKNNDFLYIGNITFVAEKEYFENFTTGVFSNLKDCIDSILIGLIGNEFINILNVSFEEILNLLNDSKEYKIQDSEEDLDEDLKKEKYREMLEFLKDNVNTEKDLKKIFDEFYSYSDYAEYSYTITKRKINDCYSIVSMGFNSKMVLNNEKNLIGEYDEN</sequence>
<reference evidence="1" key="1">
    <citation type="journal article" date="2020" name="Nature">
        <title>Giant virus diversity and host interactions through global metagenomics.</title>
        <authorList>
            <person name="Schulz F."/>
            <person name="Roux S."/>
            <person name="Paez-Espino D."/>
            <person name="Jungbluth S."/>
            <person name="Walsh D.A."/>
            <person name="Denef V.J."/>
            <person name="McMahon K.D."/>
            <person name="Konstantinidis K.T."/>
            <person name="Eloe-Fadrosh E.A."/>
            <person name="Kyrpides N.C."/>
            <person name="Woyke T."/>
        </authorList>
    </citation>
    <scope>NUCLEOTIDE SEQUENCE</scope>
    <source>
        <strain evidence="1">GVMAG-S-1021933-23</strain>
    </source>
</reference>
<name>A0A6C0ACW9_9ZZZZ</name>
<dbReference type="AlphaFoldDB" id="A0A6C0ACW9"/>
<accession>A0A6C0ACW9</accession>
<organism evidence="1">
    <name type="scientific">viral metagenome</name>
    <dbReference type="NCBI Taxonomy" id="1070528"/>
    <lineage>
        <taxon>unclassified sequences</taxon>
        <taxon>metagenomes</taxon>
        <taxon>organismal metagenomes</taxon>
    </lineage>
</organism>
<protein>
    <submittedName>
        <fullName evidence="1">Uncharacterized protein</fullName>
    </submittedName>
</protein>
<proteinExistence type="predicted"/>
<dbReference type="EMBL" id="MN740593">
    <property type="protein sequence ID" value="QHS77577.1"/>
    <property type="molecule type" value="Genomic_DNA"/>
</dbReference>
<evidence type="ECO:0000313" key="1">
    <source>
        <dbReference type="EMBL" id="QHS77577.1"/>
    </source>
</evidence>